<dbReference type="InterPro" id="IPR013083">
    <property type="entry name" value="Znf_RING/FYVE/PHD"/>
</dbReference>
<dbReference type="GO" id="GO:0008270">
    <property type="term" value="F:zinc ion binding"/>
    <property type="evidence" value="ECO:0007669"/>
    <property type="project" value="UniProtKB-KW"/>
</dbReference>
<accession>A0A0C9RQX4</accession>
<feature type="region of interest" description="Disordered" evidence="5">
    <location>
        <begin position="1"/>
        <end position="34"/>
    </location>
</feature>
<evidence type="ECO:0000256" key="6">
    <source>
        <dbReference type="SAM" id="Phobius"/>
    </source>
</evidence>
<dbReference type="SMART" id="SM00184">
    <property type="entry name" value="RING"/>
    <property type="match status" value="1"/>
</dbReference>
<dbReference type="InterPro" id="IPR001841">
    <property type="entry name" value="Znf_RING"/>
</dbReference>
<feature type="transmembrane region" description="Helical" evidence="6">
    <location>
        <begin position="77"/>
        <end position="100"/>
    </location>
</feature>
<keyword evidence="6" id="KW-1133">Transmembrane helix</keyword>
<dbReference type="PANTHER" id="PTHR46858">
    <property type="entry name" value="OS05G0521000 PROTEIN"/>
    <property type="match status" value="1"/>
</dbReference>
<evidence type="ECO:0000256" key="5">
    <source>
        <dbReference type="SAM" id="MobiDB-lite"/>
    </source>
</evidence>
<dbReference type="SUPFAM" id="SSF57850">
    <property type="entry name" value="RING/U-box"/>
    <property type="match status" value="1"/>
</dbReference>
<dbReference type="Pfam" id="PF16041">
    <property type="entry name" value="APD1-4_M"/>
    <property type="match status" value="1"/>
</dbReference>
<dbReference type="PANTHER" id="PTHR46858:SF5">
    <property type="entry name" value="E3 UBIQUITIN-PROTEIN LIGASE APD1-RELATED"/>
    <property type="match status" value="1"/>
</dbReference>
<feature type="transmembrane region" description="Helical" evidence="6">
    <location>
        <begin position="315"/>
        <end position="333"/>
    </location>
</feature>
<dbReference type="EMBL" id="GCHU01000928">
    <property type="protein sequence ID" value="JAG89511.1"/>
    <property type="molecule type" value="Transcribed_RNA"/>
</dbReference>
<dbReference type="Pfam" id="PF16040">
    <property type="entry name" value="APD1-4_N"/>
    <property type="match status" value="1"/>
</dbReference>
<sequence length="448" mass="50350">MGGNSSFGQQGSGGSCGSPAFSSEGSSGAFGPSGDNRDDEYQSFNYRHHPWTGVYENPPVILHHHHHDERSSRKSKCFSWGLTSIFGGLIGSLWMLFGLYGSQNLEMGLNYSRILSANRLFVQSISVQNRELAPGPRLYLFKNPPELDDEKEWSVDHHIAVPGFYHKEWAMWLNRKSIVKLEYNILSPSSLFLVIAQGKKNYNEWIQDTGNPEWCVLWTPVDGHGDITFEATEDDEYYIGIANLHQMSMQIKLNMDIKAKVYETEDADFWCPLDARSCTIALSLRGSNVGIVTTPDKPQEGLDVWYVTVSYHTRWSTYIVIYGILGLILLSIYSCRLKSNRRTGGYPEVASLNSLAGPISYYGAIPTVASVYPQDELHINSPKAGTTAEEIPDENVCTICFEHQKNSFFQPCGHYATCYSCGLRVKEVTAVCPICRQNIQDVRKIYIT</sequence>
<keyword evidence="3" id="KW-0862">Zinc</keyword>
<evidence type="ECO:0000256" key="2">
    <source>
        <dbReference type="ARBA" id="ARBA00022771"/>
    </source>
</evidence>
<evidence type="ECO:0000256" key="3">
    <source>
        <dbReference type="ARBA" id="ARBA00022833"/>
    </source>
</evidence>
<dbReference type="PROSITE" id="PS50089">
    <property type="entry name" value="ZF_RING_2"/>
    <property type="match status" value="1"/>
</dbReference>
<organism evidence="8">
    <name type="scientific">Wollemia nobilis</name>
    <dbReference type="NCBI Taxonomy" id="56998"/>
    <lineage>
        <taxon>Eukaryota</taxon>
        <taxon>Viridiplantae</taxon>
        <taxon>Streptophyta</taxon>
        <taxon>Embryophyta</taxon>
        <taxon>Tracheophyta</taxon>
        <taxon>Spermatophyta</taxon>
        <taxon>Pinopsida</taxon>
        <taxon>Pinidae</taxon>
        <taxon>Conifers II</taxon>
        <taxon>Araucariales</taxon>
        <taxon>Araucariaceae</taxon>
        <taxon>Wollemia</taxon>
    </lineage>
</organism>
<evidence type="ECO:0000256" key="4">
    <source>
        <dbReference type="PROSITE-ProRule" id="PRU00175"/>
    </source>
</evidence>
<feature type="compositionally biased region" description="Gly residues" evidence="5">
    <location>
        <begin position="1"/>
        <end position="16"/>
    </location>
</feature>
<dbReference type="GO" id="GO:0061630">
    <property type="term" value="F:ubiquitin protein ligase activity"/>
    <property type="evidence" value="ECO:0007669"/>
    <property type="project" value="TreeGrafter"/>
</dbReference>
<protein>
    <submittedName>
        <fullName evidence="8">TSA: Wollemia nobilis Ref_Wollemi_Transcript_937_1609 transcribed RNA sequence</fullName>
    </submittedName>
</protein>
<evidence type="ECO:0000256" key="1">
    <source>
        <dbReference type="ARBA" id="ARBA00022723"/>
    </source>
</evidence>
<keyword evidence="6" id="KW-0472">Membrane</keyword>
<dbReference type="Gene3D" id="3.30.40.10">
    <property type="entry name" value="Zinc/RING finger domain, C3HC4 (zinc finger)"/>
    <property type="match status" value="1"/>
</dbReference>
<feature type="compositionally biased region" description="Low complexity" evidence="5">
    <location>
        <begin position="17"/>
        <end position="34"/>
    </location>
</feature>
<evidence type="ECO:0000259" key="7">
    <source>
        <dbReference type="PROSITE" id="PS50089"/>
    </source>
</evidence>
<dbReference type="Pfam" id="PF13920">
    <property type="entry name" value="zf-C3HC4_3"/>
    <property type="match status" value="1"/>
</dbReference>
<dbReference type="InterPro" id="IPR032008">
    <property type="entry name" value="APD1-4_N"/>
</dbReference>
<keyword evidence="1" id="KW-0479">Metal-binding</keyword>
<keyword evidence="6" id="KW-0812">Transmembrane</keyword>
<dbReference type="GO" id="GO:0016567">
    <property type="term" value="P:protein ubiquitination"/>
    <property type="evidence" value="ECO:0007669"/>
    <property type="project" value="TreeGrafter"/>
</dbReference>
<feature type="domain" description="RING-type" evidence="7">
    <location>
        <begin position="397"/>
        <end position="436"/>
    </location>
</feature>
<reference evidence="8" key="1">
    <citation type="submission" date="2015-02" db="EMBL/GenBank/DDBJ databases">
        <title>A transcriptome of Wollemia nobilis - a relic of Gondwana.</title>
        <authorList>
            <person name="Chia J.Y."/>
            <person name="Leong Y.S."/>
            <person name="Abdul Karim S."/>
            <person name="Wan Azmi N."/>
            <person name="Hercus R."/>
            <person name="Croft L."/>
        </authorList>
    </citation>
    <scope>NUCLEOTIDE SEQUENCE</scope>
    <source>
        <strain evidence="8">MaeBrown</strain>
        <tissue evidence="8">Leaf</tissue>
    </source>
</reference>
<evidence type="ECO:0000313" key="8">
    <source>
        <dbReference type="EMBL" id="JAG89511.1"/>
    </source>
</evidence>
<dbReference type="InterPro" id="IPR032010">
    <property type="entry name" value="APD1-4_M"/>
</dbReference>
<dbReference type="AlphaFoldDB" id="A0A0C9RQX4"/>
<name>A0A0C9RQX4_9CONI</name>
<keyword evidence="2 4" id="KW-0863">Zinc-finger</keyword>
<proteinExistence type="predicted"/>